<dbReference type="AlphaFoldDB" id="A0A2M4D592"/>
<keyword evidence="1" id="KW-0732">Signal</keyword>
<accession>A0A2M4D592</accession>
<feature type="signal peptide" evidence="1">
    <location>
        <begin position="1"/>
        <end position="20"/>
    </location>
</feature>
<name>A0A2M4D592_ANODA</name>
<dbReference type="EMBL" id="GGFL01008564">
    <property type="protein sequence ID" value="MBW72742.1"/>
    <property type="molecule type" value="Transcribed_RNA"/>
</dbReference>
<feature type="chain" id="PRO_5014824533" evidence="1">
    <location>
        <begin position="21"/>
        <end position="67"/>
    </location>
</feature>
<protein>
    <submittedName>
        <fullName evidence="2">Putative secreted protein</fullName>
    </submittedName>
</protein>
<reference evidence="2" key="1">
    <citation type="submission" date="2018-01" db="EMBL/GenBank/DDBJ databases">
        <title>An insight into the sialome of Amazonian anophelines.</title>
        <authorList>
            <person name="Ribeiro J.M."/>
            <person name="Scarpassa V."/>
            <person name="Calvo E."/>
        </authorList>
    </citation>
    <scope>NUCLEOTIDE SEQUENCE</scope>
</reference>
<evidence type="ECO:0000256" key="1">
    <source>
        <dbReference type="SAM" id="SignalP"/>
    </source>
</evidence>
<organism evidence="2">
    <name type="scientific">Anopheles darlingi</name>
    <name type="common">Mosquito</name>
    <dbReference type="NCBI Taxonomy" id="43151"/>
    <lineage>
        <taxon>Eukaryota</taxon>
        <taxon>Metazoa</taxon>
        <taxon>Ecdysozoa</taxon>
        <taxon>Arthropoda</taxon>
        <taxon>Hexapoda</taxon>
        <taxon>Insecta</taxon>
        <taxon>Pterygota</taxon>
        <taxon>Neoptera</taxon>
        <taxon>Endopterygota</taxon>
        <taxon>Diptera</taxon>
        <taxon>Nematocera</taxon>
        <taxon>Culicoidea</taxon>
        <taxon>Culicidae</taxon>
        <taxon>Anophelinae</taxon>
        <taxon>Anopheles</taxon>
    </lineage>
</organism>
<sequence>MIRSCFGVFVLGLLRCSSFSISGLNFKRSDTSTLKIRFPPERRERTCVWFWNRIRPHQTVNQNQKSY</sequence>
<evidence type="ECO:0000313" key="2">
    <source>
        <dbReference type="EMBL" id="MBW72742.1"/>
    </source>
</evidence>
<proteinExistence type="predicted"/>